<dbReference type="STRING" id="1314781.A0A165M1V2"/>
<dbReference type="InterPro" id="IPR029069">
    <property type="entry name" value="HotDog_dom_sf"/>
</dbReference>
<evidence type="ECO:0000256" key="1">
    <source>
        <dbReference type="ARBA" id="ARBA00022801"/>
    </source>
</evidence>
<protein>
    <recommendedName>
        <fullName evidence="4">Thioesterase domain-containing protein</fullName>
    </recommendedName>
</protein>
<dbReference type="GO" id="GO:0047617">
    <property type="term" value="F:fatty acyl-CoA hydrolase activity"/>
    <property type="evidence" value="ECO:0007669"/>
    <property type="project" value="InterPro"/>
</dbReference>
<dbReference type="PANTHER" id="PTHR21660:SF1">
    <property type="entry name" value="ACYL-COENZYME A THIOESTERASE 13"/>
    <property type="match status" value="1"/>
</dbReference>
<dbReference type="EMBL" id="KV425916">
    <property type="protein sequence ID" value="KZV98645.1"/>
    <property type="molecule type" value="Genomic_DNA"/>
</dbReference>
<dbReference type="InParanoid" id="A0A165M1V2"/>
<dbReference type="OrthoDB" id="2831072at2759"/>
<keyword evidence="1" id="KW-0378">Hydrolase</keyword>
<dbReference type="Gene3D" id="3.10.129.10">
    <property type="entry name" value="Hotdog Thioesterase"/>
    <property type="match status" value="1"/>
</dbReference>
<proteinExistence type="predicted"/>
<name>A0A165M1V2_EXIGL</name>
<evidence type="ECO:0000313" key="3">
    <source>
        <dbReference type="Proteomes" id="UP000077266"/>
    </source>
</evidence>
<evidence type="ECO:0008006" key="4">
    <source>
        <dbReference type="Google" id="ProtNLM"/>
    </source>
</evidence>
<dbReference type="SUPFAM" id="SSF54637">
    <property type="entry name" value="Thioesterase/thiol ester dehydrase-isomerase"/>
    <property type="match status" value="1"/>
</dbReference>
<accession>A0A165M1V2</accession>
<evidence type="ECO:0000313" key="2">
    <source>
        <dbReference type="EMBL" id="KZV98645.1"/>
    </source>
</evidence>
<gene>
    <name evidence="2" type="ORF">EXIGLDRAFT_727366</name>
</gene>
<keyword evidence="3" id="KW-1185">Reference proteome</keyword>
<organism evidence="2 3">
    <name type="scientific">Exidia glandulosa HHB12029</name>
    <dbReference type="NCBI Taxonomy" id="1314781"/>
    <lineage>
        <taxon>Eukaryota</taxon>
        <taxon>Fungi</taxon>
        <taxon>Dikarya</taxon>
        <taxon>Basidiomycota</taxon>
        <taxon>Agaricomycotina</taxon>
        <taxon>Agaricomycetes</taxon>
        <taxon>Auriculariales</taxon>
        <taxon>Exidiaceae</taxon>
        <taxon>Exidia</taxon>
    </lineage>
</organism>
<dbReference type="PANTHER" id="PTHR21660">
    <property type="entry name" value="THIOESTERASE SUPERFAMILY MEMBER-RELATED"/>
    <property type="match status" value="1"/>
</dbReference>
<reference evidence="2 3" key="1">
    <citation type="journal article" date="2016" name="Mol. Biol. Evol.">
        <title>Comparative Genomics of Early-Diverging Mushroom-Forming Fungi Provides Insights into the Origins of Lignocellulose Decay Capabilities.</title>
        <authorList>
            <person name="Nagy L.G."/>
            <person name="Riley R."/>
            <person name="Tritt A."/>
            <person name="Adam C."/>
            <person name="Daum C."/>
            <person name="Floudas D."/>
            <person name="Sun H."/>
            <person name="Yadav J.S."/>
            <person name="Pangilinan J."/>
            <person name="Larsson K.H."/>
            <person name="Matsuura K."/>
            <person name="Barry K."/>
            <person name="Labutti K."/>
            <person name="Kuo R."/>
            <person name="Ohm R.A."/>
            <person name="Bhattacharya S.S."/>
            <person name="Shirouzu T."/>
            <person name="Yoshinaga Y."/>
            <person name="Martin F.M."/>
            <person name="Grigoriev I.V."/>
            <person name="Hibbett D.S."/>
        </authorList>
    </citation>
    <scope>NUCLEOTIDE SEQUENCE [LARGE SCALE GENOMIC DNA]</scope>
    <source>
        <strain evidence="2 3">HHB12029</strain>
    </source>
</reference>
<sequence length="188" mass="20420">MSVAPRYDTYPVDPTALARVRGNAPVHIKRSLLQILGTQTPAELFGGTLAQQLQIVEVNLVPSTHEPERVAGQVIWEVVVSENLLDARGSLDVGCFALFLDIWGTFPMIVHGMHHRPRGDNIGVSQAMQFTFHDTGATRLGARIRGDATSLAVGGRTLSARCEMRDVDTGRLLCSGVHLKMSPSIPKL</sequence>
<dbReference type="InterPro" id="IPR039298">
    <property type="entry name" value="ACOT13"/>
</dbReference>
<dbReference type="Proteomes" id="UP000077266">
    <property type="component" value="Unassembled WGS sequence"/>
</dbReference>
<dbReference type="AlphaFoldDB" id="A0A165M1V2"/>